<dbReference type="PANTHER" id="PTHR30404:SF0">
    <property type="entry name" value="N-ACETYLMURAMOYL-L-ALANINE AMIDASE AMIC"/>
    <property type="match status" value="1"/>
</dbReference>
<gene>
    <name evidence="5" type="ORF">CRI94_03880</name>
</gene>
<dbReference type="InterPro" id="IPR050695">
    <property type="entry name" value="N-acetylmuramoyl_amidase_3"/>
</dbReference>
<name>A0A2A8D184_9BACT</name>
<sequence>MLGGASQQARERWRLDKVVIDAGHGGKDPGASANGLREKDLVLKVAKKLGGYIEDNLGIEVVYTRTDDTFIELEERGKIANRAGAKLFISIHINAARSRSARGTETYFLGRHKSEAARKVMERENSVIRFEENTQKYEDYDEQALVRQVLAQSAYMRQSEKLASLIESQFEDRVSRRSRGVHQAGFYVLWSASMPAVLVELGFLTNPSEARFLKSERGQTYLASAIFRAVRDYKATYEKGITPTSR</sequence>
<dbReference type="Proteomes" id="UP000220102">
    <property type="component" value="Unassembled WGS sequence"/>
</dbReference>
<dbReference type="Gene3D" id="3.40.630.40">
    <property type="entry name" value="Zn-dependent exopeptidases"/>
    <property type="match status" value="1"/>
</dbReference>
<dbReference type="EC" id="3.5.1.28" evidence="2"/>
<evidence type="ECO:0000256" key="2">
    <source>
        <dbReference type="ARBA" id="ARBA00011901"/>
    </source>
</evidence>
<dbReference type="PANTHER" id="PTHR30404">
    <property type="entry name" value="N-ACETYLMURAMOYL-L-ALANINE AMIDASE"/>
    <property type="match status" value="1"/>
</dbReference>
<feature type="domain" description="MurNAc-LAA" evidence="4">
    <location>
        <begin position="77"/>
        <end position="231"/>
    </location>
</feature>
<dbReference type="CDD" id="cd02696">
    <property type="entry name" value="MurNAc-LAA"/>
    <property type="match status" value="1"/>
</dbReference>
<dbReference type="Pfam" id="PF01520">
    <property type="entry name" value="Amidase_3"/>
    <property type="match status" value="1"/>
</dbReference>
<dbReference type="OrthoDB" id="9806267at2"/>
<dbReference type="SMART" id="SM00646">
    <property type="entry name" value="Ami_3"/>
    <property type="match status" value="1"/>
</dbReference>
<proteinExistence type="predicted"/>
<keyword evidence="6" id="KW-1185">Reference proteome</keyword>
<accession>A0A2A8D184</accession>
<dbReference type="EMBL" id="PDEQ01000002">
    <property type="protein sequence ID" value="PEN14651.1"/>
    <property type="molecule type" value="Genomic_DNA"/>
</dbReference>
<comment type="caution">
    <text evidence="5">The sequence shown here is derived from an EMBL/GenBank/DDBJ whole genome shotgun (WGS) entry which is preliminary data.</text>
</comment>
<evidence type="ECO:0000313" key="6">
    <source>
        <dbReference type="Proteomes" id="UP000220102"/>
    </source>
</evidence>
<evidence type="ECO:0000256" key="1">
    <source>
        <dbReference type="ARBA" id="ARBA00001561"/>
    </source>
</evidence>
<dbReference type="AlphaFoldDB" id="A0A2A8D184"/>
<protein>
    <recommendedName>
        <fullName evidence="2">N-acetylmuramoyl-L-alanine amidase</fullName>
        <ecNumber evidence="2">3.5.1.28</ecNumber>
    </recommendedName>
</protein>
<dbReference type="SUPFAM" id="SSF53187">
    <property type="entry name" value="Zn-dependent exopeptidases"/>
    <property type="match status" value="1"/>
</dbReference>
<dbReference type="GO" id="GO:0030288">
    <property type="term" value="C:outer membrane-bounded periplasmic space"/>
    <property type="evidence" value="ECO:0007669"/>
    <property type="project" value="TreeGrafter"/>
</dbReference>
<keyword evidence="3" id="KW-0378">Hydrolase</keyword>
<dbReference type="GO" id="GO:0008745">
    <property type="term" value="F:N-acetylmuramoyl-L-alanine amidase activity"/>
    <property type="evidence" value="ECO:0007669"/>
    <property type="project" value="UniProtKB-EC"/>
</dbReference>
<comment type="catalytic activity">
    <reaction evidence="1">
        <text>Hydrolyzes the link between N-acetylmuramoyl residues and L-amino acid residues in certain cell-wall glycopeptides.</text>
        <dbReference type="EC" id="3.5.1.28"/>
    </reaction>
</comment>
<dbReference type="InterPro" id="IPR002508">
    <property type="entry name" value="MurNAc-LAA_cat"/>
</dbReference>
<reference evidence="5 6" key="1">
    <citation type="submission" date="2017-10" db="EMBL/GenBank/DDBJ databases">
        <title>Draft genome of Longibacter Salinarum.</title>
        <authorList>
            <person name="Goh K.M."/>
            <person name="Shamsir M.S."/>
            <person name="Lim S.W."/>
        </authorList>
    </citation>
    <scope>NUCLEOTIDE SEQUENCE [LARGE SCALE GENOMIC DNA]</scope>
    <source>
        <strain evidence="5 6">KCTC 52045</strain>
    </source>
</reference>
<dbReference type="FunFam" id="3.40.630.40:FF:000005">
    <property type="entry name" value="N-acetylmuramoyl-L-alanine amidase (AmiA)"/>
    <property type="match status" value="1"/>
</dbReference>
<dbReference type="GO" id="GO:0009253">
    <property type="term" value="P:peptidoglycan catabolic process"/>
    <property type="evidence" value="ECO:0007669"/>
    <property type="project" value="InterPro"/>
</dbReference>
<evidence type="ECO:0000313" key="5">
    <source>
        <dbReference type="EMBL" id="PEN14651.1"/>
    </source>
</evidence>
<evidence type="ECO:0000256" key="3">
    <source>
        <dbReference type="ARBA" id="ARBA00022801"/>
    </source>
</evidence>
<evidence type="ECO:0000259" key="4">
    <source>
        <dbReference type="SMART" id="SM00646"/>
    </source>
</evidence>
<organism evidence="5 6">
    <name type="scientific">Longibacter salinarum</name>
    <dbReference type="NCBI Taxonomy" id="1850348"/>
    <lineage>
        <taxon>Bacteria</taxon>
        <taxon>Pseudomonadati</taxon>
        <taxon>Rhodothermota</taxon>
        <taxon>Rhodothermia</taxon>
        <taxon>Rhodothermales</taxon>
        <taxon>Salisaetaceae</taxon>
        <taxon>Longibacter</taxon>
    </lineage>
</organism>